<dbReference type="InParanoid" id="G4T6Q0"/>
<keyword evidence="1 3" id="KW-0597">Phosphoprotein</keyword>
<dbReference type="eggNOG" id="KOG0519">
    <property type="taxonomic scope" value="Eukaryota"/>
</dbReference>
<keyword evidence="7" id="KW-1185">Reference proteome</keyword>
<dbReference type="PANTHER" id="PTHR45339:SF1">
    <property type="entry name" value="HYBRID SIGNAL TRANSDUCTION HISTIDINE KINASE J"/>
    <property type="match status" value="1"/>
</dbReference>
<evidence type="ECO:0000256" key="4">
    <source>
        <dbReference type="SAM" id="MobiDB-lite"/>
    </source>
</evidence>
<evidence type="ECO:0000259" key="5">
    <source>
        <dbReference type="PROSITE" id="PS50110"/>
    </source>
</evidence>
<dbReference type="OrthoDB" id="21225at2759"/>
<feature type="compositionally biased region" description="Polar residues" evidence="4">
    <location>
        <begin position="661"/>
        <end position="677"/>
    </location>
</feature>
<evidence type="ECO:0000256" key="3">
    <source>
        <dbReference type="PROSITE-ProRule" id="PRU00169"/>
    </source>
</evidence>
<dbReference type="PANTHER" id="PTHR45339">
    <property type="entry name" value="HYBRID SIGNAL TRANSDUCTION HISTIDINE KINASE J"/>
    <property type="match status" value="1"/>
</dbReference>
<dbReference type="CDD" id="cd17546">
    <property type="entry name" value="REC_hyHK_CKI1_RcsC-like"/>
    <property type="match status" value="1"/>
</dbReference>
<dbReference type="STRING" id="1109443.G4T6Q0"/>
<sequence>MNDLADNEPTILEESSDYPPTQHVPRFSRSFSSPLPATLGHLQRPQSTDGQRLAEVIEFNPAIIASEIADSAQTVIQTLLQVSPPHLLDPTKEQLSGCSLQVPTTSMSAVLTSMKMLNYLSKNLTMLASASPIPSLERPSNEFDVGELLQNVGDALSGVAAEAGVNLVVFQHEPKLDSSTIISDECGLIYAVTTIGRQIIGSSIPGDVLEIGLRLEQSNASLVDSLATCKFDFKHRTVASSAQPIKHESFVIGRLLEMLQATITTVPNESVDGMTIVRHELSFQASHGDAEPLKSTPAPMDIPMRQPFHGVKLASEPTYSELANFAVFLRHSKVSLYASPDSTFAHKLTLYLAGWGVDVLVAASTIDGTTTPPEGDPSVTSNTTTGPDSAASKAEGNDTAPQQPRDAEKHTKGRPLIIIDDDLSVLRLKLMELQLHIPPTKPTRPSLASNHRPKSAILKRVMGTFNESMREPQPAIVYFTSLSKYRDVKDAIQASVSREPGRCPDIVVVPKPAGVRRFLTALYVASTKPWVDPLFFSPIATSPMTPHTLTPSPFIPTSVKPLAPGTPPAVIEVPTQDVAQNALSSGTPTPIQTLSSPIGATGGYFDRGGSKIAGSVTSGLFVKSADGKTGIWFQPPEQADRALDHPVSGSSNSAHDVAIQRASSSQTTEIPSTSIPATSKVPIPDGDTDQGPNLVFEQGPPSAAPKAPRASIVGAKAKELKDAVVPPINTIPYSEPFLSGFMQKNKISYGMACNGQEAVDMWKQGSYHLVLMDIQMPVMDGIEATKKIRELEAARYRGLSSFGTVPEGIQTPTSSVSSDSLHPSTPFHSSVIIVALTAQASTQDRVTALAAGCNDFLSKPVRNVWLEKKIIEWGSIKALQMWADPEIEPALQRKQQTAAQVVADNLKIVRPGRSTAAT</sequence>
<feature type="region of interest" description="Disordered" evidence="4">
    <location>
        <begin position="368"/>
        <end position="413"/>
    </location>
</feature>
<evidence type="ECO:0000256" key="1">
    <source>
        <dbReference type="ARBA" id="ARBA00022553"/>
    </source>
</evidence>
<reference evidence="6 7" key="1">
    <citation type="journal article" date="2011" name="PLoS Pathog.">
        <title>Endophytic Life Strategies Decoded by Genome and Transcriptome Analyses of the Mutualistic Root Symbiont Piriformospora indica.</title>
        <authorList>
            <person name="Zuccaro A."/>
            <person name="Lahrmann U."/>
            <person name="Guldener U."/>
            <person name="Langen G."/>
            <person name="Pfiffi S."/>
            <person name="Biedenkopf D."/>
            <person name="Wong P."/>
            <person name="Samans B."/>
            <person name="Grimm C."/>
            <person name="Basiewicz M."/>
            <person name="Murat C."/>
            <person name="Martin F."/>
            <person name="Kogel K.H."/>
        </authorList>
    </citation>
    <scope>NUCLEOTIDE SEQUENCE [LARGE SCALE GENOMIC DNA]</scope>
    <source>
        <strain evidence="6 7">DSM 11827</strain>
    </source>
</reference>
<dbReference type="AlphaFoldDB" id="G4T6Q0"/>
<gene>
    <name evidence="6" type="ORF">PIIN_00843</name>
</gene>
<feature type="modified residue" description="4-aspartylphosphate" evidence="3">
    <location>
        <position position="773"/>
    </location>
</feature>
<protein>
    <recommendedName>
        <fullName evidence="5">Response regulatory domain-containing protein</fullName>
    </recommendedName>
</protein>
<dbReference type="Proteomes" id="UP000007148">
    <property type="component" value="Unassembled WGS sequence"/>
</dbReference>
<dbReference type="FunFam" id="3.40.50.2300:FF:000146">
    <property type="entry name" value="Putative two-component response regulator SSK1p"/>
    <property type="match status" value="1"/>
</dbReference>
<dbReference type="Gene3D" id="3.40.50.2300">
    <property type="match status" value="1"/>
</dbReference>
<dbReference type="SMART" id="SM00448">
    <property type="entry name" value="REC"/>
    <property type="match status" value="1"/>
</dbReference>
<dbReference type="InterPro" id="IPR011006">
    <property type="entry name" value="CheY-like_superfamily"/>
</dbReference>
<proteinExistence type="predicted"/>
<evidence type="ECO:0000313" key="7">
    <source>
        <dbReference type="Proteomes" id="UP000007148"/>
    </source>
</evidence>
<dbReference type="HOGENOM" id="CLU_004854_0_0_1"/>
<name>G4T6Q0_SERID</name>
<dbReference type="InterPro" id="IPR001789">
    <property type="entry name" value="Sig_transdc_resp-reg_receiver"/>
</dbReference>
<dbReference type="EMBL" id="CAFZ01000008">
    <property type="protein sequence ID" value="CCA67006.1"/>
    <property type="molecule type" value="Genomic_DNA"/>
</dbReference>
<dbReference type="GO" id="GO:0000156">
    <property type="term" value="F:phosphorelay response regulator activity"/>
    <property type="evidence" value="ECO:0007669"/>
    <property type="project" value="UniProtKB-ARBA"/>
</dbReference>
<feature type="region of interest" description="Disordered" evidence="4">
    <location>
        <begin position="1"/>
        <end position="30"/>
    </location>
</feature>
<dbReference type="Pfam" id="PF00072">
    <property type="entry name" value="Response_reg"/>
    <property type="match status" value="1"/>
</dbReference>
<keyword evidence="2" id="KW-0902">Two-component regulatory system</keyword>
<evidence type="ECO:0000313" key="6">
    <source>
        <dbReference type="EMBL" id="CCA67006.1"/>
    </source>
</evidence>
<feature type="compositionally biased region" description="Polar residues" evidence="4">
    <location>
        <begin position="368"/>
        <end position="387"/>
    </location>
</feature>
<accession>G4T6Q0</accession>
<dbReference type="OMA" id="STIYSAP"/>
<feature type="domain" description="Response regulatory" evidence="5">
    <location>
        <begin position="724"/>
        <end position="874"/>
    </location>
</feature>
<dbReference type="PROSITE" id="PS50110">
    <property type="entry name" value="RESPONSE_REGULATORY"/>
    <property type="match status" value="1"/>
</dbReference>
<organism evidence="6 7">
    <name type="scientific">Serendipita indica (strain DSM 11827)</name>
    <name type="common">Root endophyte fungus</name>
    <name type="synonym">Piriformospora indica</name>
    <dbReference type="NCBI Taxonomy" id="1109443"/>
    <lineage>
        <taxon>Eukaryota</taxon>
        <taxon>Fungi</taxon>
        <taxon>Dikarya</taxon>
        <taxon>Basidiomycota</taxon>
        <taxon>Agaricomycotina</taxon>
        <taxon>Agaricomycetes</taxon>
        <taxon>Sebacinales</taxon>
        <taxon>Serendipitaceae</taxon>
        <taxon>Serendipita</taxon>
    </lineage>
</organism>
<feature type="region of interest" description="Disordered" evidence="4">
    <location>
        <begin position="641"/>
        <end position="707"/>
    </location>
</feature>
<comment type="caution">
    <text evidence="6">The sequence shown here is derived from an EMBL/GenBank/DDBJ whole genome shotgun (WGS) entry which is preliminary data.</text>
</comment>
<dbReference type="SUPFAM" id="SSF52172">
    <property type="entry name" value="CheY-like"/>
    <property type="match status" value="1"/>
</dbReference>
<evidence type="ECO:0000256" key="2">
    <source>
        <dbReference type="ARBA" id="ARBA00023012"/>
    </source>
</evidence>